<keyword evidence="2" id="KW-1185">Reference proteome</keyword>
<sequence>LFCCIMSVRPANMPWQFLIVFVNKYEDYSWITMISHDHPDMCQRHSANTAAGQGGVTSPFRGDFGGSLEGFSFLESQIVPSIFQIFLILPQ</sequence>
<name>A0ABV0NTF2_9TELE</name>
<evidence type="ECO:0000313" key="1">
    <source>
        <dbReference type="EMBL" id="MEQ2174695.1"/>
    </source>
</evidence>
<dbReference type="Proteomes" id="UP001476798">
    <property type="component" value="Unassembled WGS sequence"/>
</dbReference>
<proteinExistence type="predicted"/>
<accession>A0ABV0NTF2</accession>
<feature type="non-terminal residue" evidence="1">
    <location>
        <position position="1"/>
    </location>
</feature>
<organism evidence="1 2">
    <name type="scientific">Goodea atripinnis</name>
    <dbReference type="NCBI Taxonomy" id="208336"/>
    <lineage>
        <taxon>Eukaryota</taxon>
        <taxon>Metazoa</taxon>
        <taxon>Chordata</taxon>
        <taxon>Craniata</taxon>
        <taxon>Vertebrata</taxon>
        <taxon>Euteleostomi</taxon>
        <taxon>Actinopterygii</taxon>
        <taxon>Neopterygii</taxon>
        <taxon>Teleostei</taxon>
        <taxon>Neoteleostei</taxon>
        <taxon>Acanthomorphata</taxon>
        <taxon>Ovalentaria</taxon>
        <taxon>Atherinomorphae</taxon>
        <taxon>Cyprinodontiformes</taxon>
        <taxon>Goodeidae</taxon>
        <taxon>Goodea</taxon>
    </lineage>
</organism>
<reference evidence="1 2" key="1">
    <citation type="submission" date="2021-06" db="EMBL/GenBank/DDBJ databases">
        <authorList>
            <person name="Palmer J.M."/>
        </authorList>
    </citation>
    <scope>NUCLEOTIDE SEQUENCE [LARGE SCALE GENOMIC DNA]</scope>
    <source>
        <strain evidence="1 2">GA_2019</strain>
        <tissue evidence="1">Muscle</tissue>
    </source>
</reference>
<dbReference type="EMBL" id="JAHRIO010050582">
    <property type="protein sequence ID" value="MEQ2174695.1"/>
    <property type="molecule type" value="Genomic_DNA"/>
</dbReference>
<comment type="caution">
    <text evidence="1">The sequence shown here is derived from an EMBL/GenBank/DDBJ whole genome shotgun (WGS) entry which is preliminary data.</text>
</comment>
<protein>
    <submittedName>
        <fullName evidence="1">Uncharacterized protein</fullName>
    </submittedName>
</protein>
<evidence type="ECO:0000313" key="2">
    <source>
        <dbReference type="Proteomes" id="UP001476798"/>
    </source>
</evidence>
<gene>
    <name evidence="1" type="ORF">GOODEAATRI_010394</name>
</gene>